<accession>A0A5A9G1K0</accession>
<keyword evidence="6" id="KW-1185">Reference proteome</keyword>
<reference evidence="5 6" key="1">
    <citation type="submission" date="2019-08" db="EMBL/GenBank/DDBJ databases">
        <authorList>
            <person name="Grouzdev D."/>
            <person name="Tikhonova E."/>
            <person name="Kravchenko I."/>
        </authorList>
    </citation>
    <scope>NUCLEOTIDE SEQUENCE [LARGE SCALE GENOMIC DNA]</scope>
    <source>
        <strain evidence="5 6">59b</strain>
    </source>
</reference>
<organism evidence="5 6">
    <name type="scientific">Azospirillum lipoferum</name>
    <dbReference type="NCBI Taxonomy" id="193"/>
    <lineage>
        <taxon>Bacteria</taxon>
        <taxon>Pseudomonadati</taxon>
        <taxon>Pseudomonadota</taxon>
        <taxon>Alphaproteobacteria</taxon>
        <taxon>Rhodospirillales</taxon>
        <taxon>Azospirillaceae</taxon>
        <taxon>Azospirillum</taxon>
    </lineage>
</organism>
<keyword evidence="3" id="KW-0804">Transcription</keyword>
<evidence type="ECO:0000313" key="5">
    <source>
        <dbReference type="EMBL" id="KAA0588440.1"/>
    </source>
</evidence>
<dbReference type="PANTHER" id="PTHR33204:SF39">
    <property type="entry name" value="TRANSCRIPTIONAL REGULATORY PROTEIN"/>
    <property type="match status" value="1"/>
</dbReference>
<keyword evidence="1" id="KW-0805">Transcription regulation</keyword>
<dbReference type="PROSITE" id="PS51118">
    <property type="entry name" value="HTH_HXLR"/>
    <property type="match status" value="1"/>
</dbReference>
<dbReference type="EMBL" id="VTTN01000027">
    <property type="protein sequence ID" value="KAA0588440.1"/>
    <property type="molecule type" value="Genomic_DNA"/>
</dbReference>
<dbReference type="AlphaFoldDB" id="A0A5A9G1K0"/>
<protein>
    <submittedName>
        <fullName evidence="5">Helix-turn-helix transcriptional regulator</fullName>
    </submittedName>
</protein>
<evidence type="ECO:0000259" key="4">
    <source>
        <dbReference type="PROSITE" id="PS51118"/>
    </source>
</evidence>
<keyword evidence="2" id="KW-0238">DNA-binding</keyword>
<gene>
    <name evidence="5" type="ORF">FZ942_33405</name>
</gene>
<evidence type="ECO:0000256" key="1">
    <source>
        <dbReference type="ARBA" id="ARBA00023015"/>
    </source>
</evidence>
<dbReference type="Gene3D" id="1.10.10.10">
    <property type="entry name" value="Winged helix-like DNA-binding domain superfamily/Winged helix DNA-binding domain"/>
    <property type="match status" value="1"/>
</dbReference>
<evidence type="ECO:0000313" key="6">
    <source>
        <dbReference type="Proteomes" id="UP000324927"/>
    </source>
</evidence>
<dbReference type="InterPro" id="IPR036390">
    <property type="entry name" value="WH_DNA-bd_sf"/>
</dbReference>
<dbReference type="InterPro" id="IPR002577">
    <property type="entry name" value="HTH_HxlR"/>
</dbReference>
<dbReference type="SUPFAM" id="SSF46785">
    <property type="entry name" value="Winged helix' DNA-binding domain"/>
    <property type="match status" value="1"/>
</dbReference>
<sequence length="136" mass="15078">MPRQTKAPPDPFLKSLDDIRAEGFSPDNCPIRDVMSHINDKWSVLILIALQDRPHRFGELRRALADISQRMLTQTLKGLQREGLLSRTVFPTTPPAVEYALTPLGLSLLPALGAVIRWAEANQATIHAARAAFDEA</sequence>
<evidence type="ECO:0000256" key="2">
    <source>
        <dbReference type="ARBA" id="ARBA00023125"/>
    </source>
</evidence>
<dbReference type="Proteomes" id="UP000324927">
    <property type="component" value="Unassembled WGS sequence"/>
</dbReference>
<dbReference type="PANTHER" id="PTHR33204">
    <property type="entry name" value="TRANSCRIPTIONAL REGULATOR, MARR FAMILY"/>
    <property type="match status" value="1"/>
</dbReference>
<proteinExistence type="predicted"/>
<dbReference type="RefSeq" id="WP_149235352.1">
    <property type="nucleotide sequence ID" value="NZ_JALJXJ010000027.1"/>
</dbReference>
<dbReference type="OrthoDB" id="9800350at2"/>
<name>A0A5A9G1K0_AZOLI</name>
<comment type="caution">
    <text evidence="5">The sequence shown here is derived from an EMBL/GenBank/DDBJ whole genome shotgun (WGS) entry which is preliminary data.</text>
</comment>
<evidence type="ECO:0000256" key="3">
    <source>
        <dbReference type="ARBA" id="ARBA00023163"/>
    </source>
</evidence>
<feature type="domain" description="HTH hxlR-type" evidence="4">
    <location>
        <begin position="29"/>
        <end position="127"/>
    </location>
</feature>
<dbReference type="InterPro" id="IPR036388">
    <property type="entry name" value="WH-like_DNA-bd_sf"/>
</dbReference>
<dbReference type="GO" id="GO:0003677">
    <property type="term" value="F:DNA binding"/>
    <property type="evidence" value="ECO:0007669"/>
    <property type="project" value="UniProtKB-KW"/>
</dbReference>
<dbReference type="Pfam" id="PF01638">
    <property type="entry name" value="HxlR"/>
    <property type="match status" value="1"/>
</dbReference>